<dbReference type="InterPro" id="IPR036259">
    <property type="entry name" value="MFS_trans_sf"/>
</dbReference>
<dbReference type="RefSeq" id="WP_151544444.1">
    <property type="nucleotide sequence ID" value="NZ_WBMR01000144.1"/>
</dbReference>
<dbReference type="Gene3D" id="1.20.1250.20">
    <property type="entry name" value="MFS general substrate transporter like domains"/>
    <property type="match status" value="1"/>
</dbReference>
<comment type="subcellular location">
    <subcellularLocation>
        <location evidence="1">Cell membrane</location>
        <topology evidence="1">Multi-pass membrane protein</topology>
    </subcellularLocation>
</comment>
<keyword evidence="5 7" id="KW-0472">Membrane</keyword>
<organism evidence="9 10">
    <name type="scientific">Actinomadura montaniterrae</name>
    <dbReference type="NCBI Taxonomy" id="1803903"/>
    <lineage>
        <taxon>Bacteria</taxon>
        <taxon>Bacillati</taxon>
        <taxon>Actinomycetota</taxon>
        <taxon>Actinomycetes</taxon>
        <taxon>Streptosporangiales</taxon>
        <taxon>Thermomonosporaceae</taxon>
        <taxon>Actinomadura</taxon>
    </lineage>
</organism>
<dbReference type="Pfam" id="PF07690">
    <property type="entry name" value="MFS_1"/>
    <property type="match status" value="1"/>
</dbReference>
<dbReference type="InterPro" id="IPR020846">
    <property type="entry name" value="MFS_dom"/>
</dbReference>
<dbReference type="PRINTS" id="PR01035">
    <property type="entry name" value="TCRTETA"/>
</dbReference>
<keyword evidence="10" id="KW-1185">Reference proteome</keyword>
<dbReference type="OrthoDB" id="9764259at2"/>
<evidence type="ECO:0000256" key="2">
    <source>
        <dbReference type="ARBA" id="ARBA00022448"/>
    </source>
</evidence>
<feature type="transmembrane region" description="Helical" evidence="7">
    <location>
        <begin position="319"/>
        <end position="337"/>
    </location>
</feature>
<evidence type="ECO:0000256" key="4">
    <source>
        <dbReference type="ARBA" id="ARBA00022989"/>
    </source>
</evidence>
<gene>
    <name evidence="9" type="ORF">F9B16_34635</name>
</gene>
<reference evidence="9 10" key="1">
    <citation type="submission" date="2019-09" db="EMBL/GenBank/DDBJ databases">
        <title>Actinomadura physcomitrii sp. nov., a novel actinomycete isolated from moss [Physcomitrium sphaericum (Ludw) Fuernr].</title>
        <authorList>
            <person name="Liu C."/>
            <person name="Zhuang X."/>
        </authorList>
    </citation>
    <scope>NUCLEOTIDE SEQUENCE [LARGE SCALE GENOMIC DNA]</scope>
    <source>
        <strain evidence="9 10">CYP1-1B</strain>
    </source>
</reference>
<evidence type="ECO:0000256" key="3">
    <source>
        <dbReference type="ARBA" id="ARBA00022692"/>
    </source>
</evidence>
<dbReference type="EMBL" id="WBMR01000144">
    <property type="protein sequence ID" value="KAB2370675.1"/>
    <property type="molecule type" value="Genomic_DNA"/>
</dbReference>
<dbReference type="AlphaFoldDB" id="A0A6L3VSK2"/>
<dbReference type="PANTHER" id="PTHR42718">
    <property type="entry name" value="MAJOR FACILITATOR SUPERFAMILY MULTIDRUG TRANSPORTER MFSC"/>
    <property type="match status" value="1"/>
</dbReference>
<feature type="transmembrane region" description="Helical" evidence="7">
    <location>
        <begin position="374"/>
        <end position="399"/>
    </location>
</feature>
<evidence type="ECO:0000256" key="7">
    <source>
        <dbReference type="SAM" id="Phobius"/>
    </source>
</evidence>
<feature type="transmembrane region" description="Helical" evidence="7">
    <location>
        <begin position="442"/>
        <end position="461"/>
    </location>
</feature>
<dbReference type="PANTHER" id="PTHR42718:SF9">
    <property type="entry name" value="MAJOR FACILITATOR SUPERFAMILY MULTIDRUG TRANSPORTER MFSC"/>
    <property type="match status" value="1"/>
</dbReference>
<feature type="transmembrane region" description="Helical" evidence="7">
    <location>
        <begin position="178"/>
        <end position="197"/>
    </location>
</feature>
<proteinExistence type="predicted"/>
<evidence type="ECO:0000313" key="10">
    <source>
        <dbReference type="Proteomes" id="UP000483004"/>
    </source>
</evidence>
<evidence type="ECO:0000259" key="8">
    <source>
        <dbReference type="PROSITE" id="PS50850"/>
    </source>
</evidence>
<feature type="transmembrane region" description="Helical" evidence="7">
    <location>
        <begin position="62"/>
        <end position="81"/>
    </location>
</feature>
<feature type="transmembrane region" description="Helical" evidence="7">
    <location>
        <begin position="279"/>
        <end position="299"/>
    </location>
</feature>
<keyword evidence="3 7" id="KW-0812">Transmembrane</keyword>
<sequence>MGRLGTGGRAAVERPDTAPGPGTHRRALAALVLADVAFAYQQTAVVPVIPLIEKELGVPQAWGAWLLSGYLLVATVAAPVLGRLADRHGRRAMLLLGLGFFLAGSIAAAAAPAPVVLIAARAVQGVGGAVFPLSLSIVREEFPPGRVGSATGVLTGAFGIGTALGFATAGALTEAVSWHLVFAVGAVVVALAMPMVVRWVPSRPGPSGGALDVPGALLLSGVLALVLVGLTLLPQSKGAAWAVPGGLIAAGLAAGLLWFRRENRVAEPLIDLRTLRSPAQVWTNGVTVAIGYALFGTFYLVPQFVGNGSEGFGAGTGTVGLYLLPLAVGQILGGPAARTLQKGGTPRRPLAAGMAALAAGTAACGLIGGSSRPAFLAAAFVIGCGAGLTISASGTLVNVQADREHAAVSTSVNSTVRRVGGSLGSQASAAVIILVGTGRGGWLAAFGLAAAFALVSVPFAARVPLPGPEGGPSGAPPDLST</sequence>
<dbReference type="Proteomes" id="UP000483004">
    <property type="component" value="Unassembled WGS sequence"/>
</dbReference>
<dbReference type="PROSITE" id="PS50850">
    <property type="entry name" value="MFS"/>
    <property type="match status" value="1"/>
</dbReference>
<accession>A0A6L3VSK2</accession>
<dbReference type="InterPro" id="IPR011701">
    <property type="entry name" value="MFS"/>
</dbReference>
<evidence type="ECO:0000256" key="1">
    <source>
        <dbReference type="ARBA" id="ARBA00004651"/>
    </source>
</evidence>
<feature type="transmembrane region" description="Helical" evidence="7">
    <location>
        <begin position="150"/>
        <end position="172"/>
    </location>
</feature>
<protein>
    <submittedName>
        <fullName evidence="9">MFS transporter</fullName>
    </submittedName>
</protein>
<feature type="transmembrane region" description="Helical" evidence="7">
    <location>
        <begin position="118"/>
        <end position="138"/>
    </location>
</feature>
<dbReference type="GO" id="GO:0022857">
    <property type="term" value="F:transmembrane transporter activity"/>
    <property type="evidence" value="ECO:0007669"/>
    <property type="project" value="InterPro"/>
</dbReference>
<dbReference type="InterPro" id="IPR001958">
    <property type="entry name" value="Tet-R_TetA/multi-R_MdtG-like"/>
</dbReference>
<feature type="domain" description="Major facilitator superfamily (MFS) profile" evidence="8">
    <location>
        <begin position="27"/>
        <end position="468"/>
    </location>
</feature>
<name>A0A6L3VSK2_9ACTN</name>
<evidence type="ECO:0000313" key="9">
    <source>
        <dbReference type="EMBL" id="KAB2370675.1"/>
    </source>
</evidence>
<feature type="transmembrane region" description="Helical" evidence="7">
    <location>
        <begin position="239"/>
        <end position="259"/>
    </location>
</feature>
<comment type="caution">
    <text evidence="9">The sequence shown here is derived from an EMBL/GenBank/DDBJ whole genome shotgun (WGS) entry which is preliminary data.</text>
</comment>
<feature type="transmembrane region" description="Helical" evidence="7">
    <location>
        <begin position="209"/>
        <end position="233"/>
    </location>
</feature>
<dbReference type="GO" id="GO:0005886">
    <property type="term" value="C:plasma membrane"/>
    <property type="evidence" value="ECO:0007669"/>
    <property type="project" value="UniProtKB-SubCell"/>
</dbReference>
<keyword evidence="4 7" id="KW-1133">Transmembrane helix</keyword>
<evidence type="ECO:0000256" key="5">
    <source>
        <dbReference type="ARBA" id="ARBA00023136"/>
    </source>
</evidence>
<dbReference type="SUPFAM" id="SSF103473">
    <property type="entry name" value="MFS general substrate transporter"/>
    <property type="match status" value="1"/>
</dbReference>
<evidence type="ECO:0000256" key="6">
    <source>
        <dbReference type="SAM" id="MobiDB-lite"/>
    </source>
</evidence>
<keyword evidence="2" id="KW-0813">Transport</keyword>
<feature type="transmembrane region" description="Helical" evidence="7">
    <location>
        <begin position="93"/>
        <end position="112"/>
    </location>
</feature>
<feature type="transmembrane region" description="Helical" evidence="7">
    <location>
        <begin position="349"/>
        <end position="368"/>
    </location>
</feature>
<feature type="region of interest" description="Disordered" evidence="6">
    <location>
        <begin position="1"/>
        <end position="22"/>
    </location>
</feature>